<dbReference type="Pfam" id="PF07228">
    <property type="entry name" value="SpoIIE"/>
    <property type="match status" value="1"/>
</dbReference>
<evidence type="ECO:0000259" key="2">
    <source>
        <dbReference type="PROSITE" id="PS50112"/>
    </source>
</evidence>
<dbReference type="InterPro" id="IPR000014">
    <property type="entry name" value="PAS"/>
</dbReference>
<dbReference type="Gene3D" id="3.60.40.10">
    <property type="entry name" value="PPM-type phosphatase domain"/>
    <property type="match status" value="1"/>
</dbReference>
<evidence type="ECO:0000313" key="4">
    <source>
        <dbReference type="Proteomes" id="UP001431429"/>
    </source>
</evidence>
<name>A0ABT0UJ44_9ACTN</name>
<dbReference type="SUPFAM" id="SSF81606">
    <property type="entry name" value="PP2C-like"/>
    <property type="match status" value="1"/>
</dbReference>
<dbReference type="InterPro" id="IPR013656">
    <property type="entry name" value="PAS_4"/>
</dbReference>
<dbReference type="CDD" id="cd00130">
    <property type="entry name" value="PAS"/>
    <property type="match status" value="1"/>
</dbReference>
<dbReference type="Proteomes" id="UP001431429">
    <property type="component" value="Unassembled WGS sequence"/>
</dbReference>
<dbReference type="InterPro" id="IPR013767">
    <property type="entry name" value="PAS_fold"/>
</dbReference>
<dbReference type="InterPro" id="IPR003594">
    <property type="entry name" value="HATPase_dom"/>
</dbReference>
<dbReference type="Gene3D" id="3.30.450.20">
    <property type="entry name" value="PAS domain"/>
    <property type="match status" value="2"/>
</dbReference>
<dbReference type="InterPro" id="IPR001932">
    <property type="entry name" value="PPM-type_phosphatase-like_dom"/>
</dbReference>
<dbReference type="Gene3D" id="3.30.565.10">
    <property type="entry name" value="Histidine kinase-like ATPase, C-terminal domain"/>
    <property type="match status" value="1"/>
</dbReference>
<dbReference type="SUPFAM" id="SSF55781">
    <property type="entry name" value="GAF domain-like"/>
    <property type="match status" value="1"/>
</dbReference>
<dbReference type="PANTHER" id="PTHR43156:SF2">
    <property type="entry name" value="STAGE II SPORULATION PROTEIN E"/>
    <property type="match status" value="1"/>
</dbReference>
<dbReference type="CDD" id="cd16936">
    <property type="entry name" value="HATPase_RsbW-like"/>
    <property type="match status" value="1"/>
</dbReference>
<dbReference type="SMART" id="SM00331">
    <property type="entry name" value="PP2C_SIG"/>
    <property type="match status" value="1"/>
</dbReference>
<reference evidence="3" key="1">
    <citation type="submission" date="2022-06" db="EMBL/GenBank/DDBJ databases">
        <title>Genome public.</title>
        <authorList>
            <person name="Sun Q."/>
        </authorList>
    </citation>
    <scope>NUCLEOTIDE SEQUENCE</scope>
    <source>
        <strain evidence="3">CWNU-1</strain>
    </source>
</reference>
<dbReference type="PANTHER" id="PTHR43156">
    <property type="entry name" value="STAGE II SPORULATION PROTEIN E-RELATED"/>
    <property type="match status" value="1"/>
</dbReference>
<dbReference type="Pfam" id="PF13581">
    <property type="entry name" value="HATPase_c_2"/>
    <property type="match status" value="1"/>
</dbReference>
<accession>A0ABT0UJ44</accession>
<sequence length="796" mass="85681">METFSIGDVDLVCPLDASRAAAALLDDRGMVIGWNEKARELLGYRAKDVVGLPAAQLLADENGARPGASVTDQPMTGTVILRHQDGHRVSFGIQACRVRQASGVGWLLVGAARTALSRWRMKQAILKGLFAQSPIGLAVYDTDQQLTWVNVAGDEVLAGLIGARADTMLPDVEYLSGLDDNDDTTRALERLLRTGEPLTTLTRARPPRDAERHHVWSSTIFRLRDETGEILGLCDAFTDVTTRYNDQQRLLLLSEAGLHISGRLDMTEIAAGLISVCVPRFAAAVTVDIEDPLLHGGESPFTTEVPALTRVAQNAIHERYLDADPPPYAVHYPAESAQTRSWTTGQAVTSKIRSATPAAGAPVSEPDDEPAEQLLVPLRTPRATIGMVTFLRSAQFDPFAEDDVSLAEELAARAAVSLDNAWRYAREHATALTLQQSLLPSGLPSQTAVEVAHRYLPARSSAGVGGDWFDLIPLSGTRVALVVGDVVGHGLQAAATMGRLRTTVRALANLDLAPDELLARLDDLVSQTPSAQEGPAAAEDTIGASCLYAVYDPVTRLCSIARAGHLPPAIVLPDGTVRLADAPAGPPLGVGGLPFETAEIELPEASVLALFTDGLVETRVRDLDTGLQRLQDLLAHPDLPLEKTCDRLVDALLHENPEDDAAILLARTHSLPEDAVTTWQLPPDPSVVADARALATDQLSAWNLEEAAFSTELIVSELVTNAIRYASGPISLRLIRDRSLICEVTDTGFTSPHLRRATNDEEGGRGLFLVAQCTERWGTRYHQGGKTIWAEQRLVS</sequence>
<keyword evidence="4" id="KW-1185">Reference proteome</keyword>
<dbReference type="Gene3D" id="3.30.450.40">
    <property type="match status" value="1"/>
</dbReference>
<dbReference type="SMART" id="SM00091">
    <property type="entry name" value="PAS"/>
    <property type="match status" value="2"/>
</dbReference>
<dbReference type="InterPro" id="IPR052016">
    <property type="entry name" value="Bact_Sigma-Reg"/>
</dbReference>
<evidence type="ECO:0000256" key="1">
    <source>
        <dbReference type="ARBA" id="ARBA00022801"/>
    </source>
</evidence>
<dbReference type="SUPFAM" id="SSF55785">
    <property type="entry name" value="PYP-like sensor domain (PAS domain)"/>
    <property type="match status" value="2"/>
</dbReference>
<dbReference type="EMBL" id="JAMQAW010000003">
    <property type="protein sequence ID" value="MCM2387443.1"/>
    <property type="molecule type" value="Genomic_DNA"/>
</dbReference>
<gene>
    <name evidence="3" type="ORF">NBG84_03800</name>
</gene>
<dbReference type="InterPro" id="IPR036457">
    <property type="entry name" value="PPM-type-like_dom_sf"/>
</dbReference>
<protein>
    <submittedName>
        <fullName evidence="3">SpoIIE family protein phosphatase</fullName>
    </submittedName>
</protein>
<keyword evidence="1" id="KW-0378">Hydrolase</keyword>
<comment type="caution">
    <text evidence="3">The sequence shown here is derived from an EMBL/GenBank/DDBJ whole genome shotgun (WGS) entry which is preliminary data.</text>
</comment>
<dbReference type="Pfam" id="PF00989">
    <property type="entry name" value="PAS"/>
    <property type="match status" value="1"/>
</dbReference>
<dbReference type="InterPro" id="IPR036890">
    <property type="entry name" value="HATPase_C_sf"/>
</dbReference>
<dbReference type="InterPro" id="IPR029016">
    <property type="entry name" value="GAF-like_dom_sf"/>
</dbReference>
<feature type="domain" description="PAS" evidence="2">
    <location>
        <begin position="15"/>
        <end position="51"/>
    </location>
</feature>
<dbReference type="NCBIfam" id="TIGR00229">
    <property type="entry name" value="sensory_box"/>
    <property type="match status" value="1"/>
</dbReference>
<proteinExistence type="predicted"/>
<dbReference type="Pfam" id="PF08448">
    <property type="entry name" value="PAS_4"/>
    <property type="match status" value="1"/>
</dbReference>
<dbReference type="InterPro" id="IPR003018">
    <property type="entry name" value="GAF"/>
</dbReference>
<dbReference type="SUPFAM" id="SSF55874">
    <property type="entry name" value="ATPase domain of HSP90 chaperone/DNA topoisomerase II/histidine kinase"/>
    <property type="match status" value="1"/>
</dbReference>
<dbReference type="Pfam" id="PF13492">
    <property type="entry name" value="GAF_3"/>
    <property type="match status" value="1"/>
</dbReference>
<organism evidence="3 4">
    <name type="scientific">Streptomyces albipurpureus</name>
    <dbReference type="NCBI Taxonomy" id="2897419"/>
    <lineage>
        <taxon>Bacteria</taxon>
        <taxon>Bacillati</taxon>
        <taxon>Actinomycetota</taxon>
        <taxon>Actinomycetes</taxon>
        <taxon>Kitasatosporales</taxon>
        <taxon>Streptomycetaceae</taxon>
        <taxon>Streptomyces</taxon>
    </lineage>
</organism>
<dbReference type="RefSeq" id="WP_250917807.1">
    <property type="nucleotide sequence ID" value="NZ_JAMQAW010000003.1"/>
</dbReference>
<dbReference type="InterPro" id="IPR035965">
    <property type="entry name" value="PAS-like_dom_sf"/>
</dbReference>
<evidence type="ECO:0000313" key="3">
    <source>
        <dbReference type="EMBL" id="MCM2387443.1"/>
    </source>
</evidence>
<dbReference type="PROSITE" id="PS50112">
    <property type="entry name" value="PAS"/>
    <property type="match status" value="1"/>
</dbReference>